<evidence type="ECO:0000313" key="3">
    <source>
        <dbReference type="Proteomes" id="UP001054945"/>
    </source>
</evidence>
<dbReference type="EMBL" id="BPLR01016645">
    <property type="protein sequence ID" value="GIY85326.1"/>
    <property type="molecule type" value="Genomic_DNA"/>
</dbReference>
<feature type="region of interest" description="Disordered" evidence="1">
    <location>
        <begin position="75"/>
        <end position="99"/>
    </location>
</feature>
<comment type="caution">
    <text evidence="2">The sequence shown here is derived from an EMBL/GenBank/DDBJ whole genome shotgun (WGS) entry which is preliminary data.</text>
</comment>
<organism evidence="2 3">
    <name type="scientific">Caerostris extrusa</name>
    <name type="common">Bark spider</name>
    <name type="synonym">Caerostris bankana</name>
    <dbReference type="NCBI Taxonomy" id="172846"/>
    <lineage>
        <taxon>Eukaryota</taxon>
        <taxon>Metazoa</taxon>
        <taxon>Ecdysozoa</taxon>
        <taxon>Arthropoda</taxon>
        <taxon>Chelicerata</taxon>
        <taxon>Arachnida</taxon>
        <taxon>Araneae</taxon>
        <taxon>Araneomorphae</taxon>
        <taxon>Entelegynae</taxon>
        <taxon>Araneoidea</taxon>
        <taxon>Araneidae</taxon>
        <taxon>Caerostris</taxon>
    </lineage>
</organism>
<feature type="compositionally biased region" description="Basic residues" evidence="1">
    <location>
        <begin position="90"/>
        <end position="99"/>
    </location>
</feature>
<keyword evidence="3" id="KW-1185">Reference proteome</keyword>
<evidence type="ECO:0000313" key="2">
    <source>
        <dbReference type="EMBL" id="GIY85326.1"/>
    </source>
</evidence>
<name>A0AAV4WQX7_CAEEX</name>
<gene>
    <name evidence="2" type="ORF">CEXT_780471</name>
</gene>
<sequence length="99" mass="11520">MTLYLPSTNVVILENMRLYKRSFRKFRWMKQEYCDNYLLIKDVEISLCNGLLACFLPIDYELLELVLDSISRRATVAPPTPNPISESRGKSKKVFRNGS</sequence>
<proteinExistence type="predicted"/>
<evidence type="ECO:0000256" key="1">
    <source>
        <dbReference type="SAM" id="MobiDB-lite"/>
    </source>
</evidence>
<dbReference type="Proteomes" id="UP001054945">
    <property type="component" value="Unassembled WGS sequence"/>
</dbReference>
<protein>
    <submittedName>
        <fullName evidence="2">Uncharacterized protein</fullName>
    </submittedName>
</protein>
<reference evidence="2 3" key="1">
    <citation type="submission" date="2021-06" db="EMBL/GenBank/DDBJ databases">
        <title>Caerostris extrusa draft genome.</title>
        <authorList>
            <person name="Kono N."/>
            <person name="Arakawa K."/>
        </authorList>
    </citation>
    <scope>NUCLEOTIDE SEQUENCE [LARGE SCALE GENOMIC DNA]</scope>
</reference>
<dbReference type="AlphaFoldDB" id="A0AAV4WQX7"/>
<accession>A0AAV4WQX7</accession>